<dbReference type="PROSITE" id="PS00108">
    <property type="entry name" value="PROTEIN_KINASE_ST"/>
    <property type="match status" value="1"/>
</dbReference>
<keyword evidence="2" id="KW-0808">Transferase</keyword>
<organism evidence="2 3">
    <name type="scientific">Sistotremastrum suecicum HHB10207 ss-3</name>
    <dbReference type="NCBI Taxonomy" id="1314776"/>
    <lineage>
        <taxon>Eukaryota</taxon>
        <taxon>Fungi</taxon>
        <taxon>Dikarya</taxon>
        <taxon>Basidiomycota</taxon>
        <taxon>Agaricomycotina</taxon>
        <taxon>Agaricomycetes</taxon>
        <taxon>Sistotremastrales</taxon>
        <taxon>Sistotremastraceae</taxon>
        <taxon>Sistotremastrum</taxon>
    </lineage>
</organism>
<dbReference type="InterPro" id="IPR051681">
    <property type="entry name" value="Ser/Thr_Kinases-Pseudokinases"/>
</dbReference>
<proteinExistence type="predicted"/>
<dbReference type="InterPro" id="IPR008271">
    <property type="entry name" value="Ser/Thr_kinase_AS"/>
</dbReference>
<dbReference type="OrthoDB" id="4062651at2759"/>
<dbReference type="InterPro" id="IPR011009">
    <property type="entry name" value="Kinase-like_dom_sf"/>
</dbReference>
<keyword evidence="2" id="KW-0418">Kinase</keyword>
<feature type="non-terminal residue" evidence="2">
    <location>
        <position position="1"/>
    </location>
</feature>
<dbReference type="GO" id="GO:0005524">
    <property type="term" value="F:ATP binding"/>
    <property type="evidence" value="ECO:0007669"/>
    <property type="project" value="InterPro"/>
</dbReference>
<protein>
    <submittedName>
        <fullName evidence="2">Kinase-like protein</fullName>
    </submittedName>
</protein>
<dbReference type="Gene3D" id="1.10.510.10">
    <property type="entry name" value="Transferase(Phosphotransferase) domain 1"/>
    <property type="match status" value="1"/>
</dbReference>
<reference evidence="2 3" key="1">
    <citation type="journal article" date="2016" name="Mol. Biol. Evol.">
        <title>Comparative Genomics of Early-Diverging Mushroom-Forming Fungi Provides Insights into the Origins of Lignocellulose Decay Capabilities.</title>
        <authorList>
            <person name="Nagy L.G."/>
            <person name="Riley R."/>
            <person name="Tritt A."/>
            <person name="Adam C."/>
            <person name="Daum C."/>
            <person name="Floudas D."/>
            <person name="Sun H."/>
            <person name="Yadav J.S."/>
            <person name="Pangilinan J."/>
            <person name="Larsson K.H."/>
            <person name="Matsuura K."/>
            <person name="Barry K."/>
            <person name="Labutti K."/>
            <person name="Kuo R."/>
            <person name="Ohm R.A."/>
            <person name="Bhattacharya S.S."/>
            <person name="Shirouzu T."/>
            <person name="Yoshinaga Y."/>
            <person name="Martin F.M."/>
            <person name="Grigoriev I.V."/>
            <person name="Hibbett D.S."/>
        </authorList>
    </citation>
    <scope>NUCLEOTIDE SEQUENCE [LARGE SCALE GENOMIC DNA]</scope>
    <source>
        <strain evidence="2 3">HHB10207 ss-3</strain>
    </source>
</reference>
<evidence type="ECO:0000259" key="1">
    <source>
        <dbReference type="PROSITE" id="PS50011"/>
    </source>
</evidence>
<dbReference type="Proteomes" id="UP000076798">
    <property type="component" value="Unassembled WGS sequence"/>
</dbReference>
<dbReference type="AlphaFoldDB" id="A0A166AB35"/>
<dbReference type="SMART" id="SM00220">
    <property type="entry name" value="S_TKc"/>
    <property type="match status" value="1"/>
</dbReference>
<evidence type="ECO:0000313" key="2">
    <source>
        <dbReference type="EMBL" id="KZT35160.1"/>
    </source>
</evidence>
<dbReference type="GO" id="GO:0004674">
    <property type="term" value="F:protein serine/threonine kinase activity"/>
    <property type="evidence" value="ECO:0007669"/>
    <property type="project" value="TreeGrafter"/>
</dbReference>
<evidence type="ECO:0000313" key="3">
    <source>
        <dbReference type="Proteomes" id="UP000076798"/>
    </source>
</evidence>
<dbReference type="Pfam" id="PF00069">
    <property type="entry name" value="Pkinase"/>
    <property type="match status" value="1"/>
</dbReference>
<sequence>MRHVRLSERKRELVLQKTQAELKLWSSLHHCNILPFIGICFPPITDSETSFSLVSPWMNNGTISEYVNKNPEVDRIALMIDIADGIAYLHAKGIVHGDLKGSNVFITNGRRAVLADFGMSRLEEIDAVFTSSSIHSSTSYNLRGTVRYMAPELLVDETTRHTQAADMWAFGCVVLEIICGTLPYAQWNKDPQIIHRIGTGEFPQHAADLLLGGPLDYKECITRLDSFNTGQIRFKEHLKFWIVCCDCWSPNPRQRPSALSMASILKTYDDSELFNHSKKWFRDFVANLEIS</sequence>
<accession>A0A166AB35</accession>
<gene>
    <name evidence="2" type="ORF">SISSUDRAFT_1025747</name>
</gene>
<dbReference type="STRING" id="1314776.A0A166AB35"/>
<dbReference type="EMBL" id="KV428150">
    <property type="protein sequence ID" value="KZT35160.1"/>
    <property type="molecule type" value="Genomic_DNA"/>
</dbReference>
<dbReference type="InterPro" id="IPR000719">
    <property type="entry name" value="Prot_kinase_dom"/>
</dbReference>
<name>A0A166AB35_9AGAM</name>
<dbReference type="PANTHER" id="PTHR44329:SF214">
    <property type="entry name" value="PROTEIN KINASE DOMAIN-CONTAINING PROTEIN"/>
    <property type="match status" value="1"/>
</dbReference>
<dbReference type="PANTHER" id="PTHR44329">
    <property type="entry name" value="SERINE/THREONINE-PROTEIN KINASE TNNI3K-RELATED"/>
    <property type="match status" value="1"/>
</dbReference>
<dbReference type="PROSITE" id="PS50011">
    <property type="entry name" value="PROTEIN_KINASE_DOM"/>
    <property type="match status" value="1"/>
</dbReference>
<dbReference type="SUPFAM" id="SSF56112">
    <property type="entry name" value="Protein kinase-like (PK-like)"/>
    <property type="match status" value="1"/>
</dbReference>
<feature type="domain" description="Protein kinase" evidence="1">
    <location>
        <begin position="1"/>
        <end position="274"/>
    </location>
</feature>
<keyword evidence="3" id="KW-1185">Reference proteome</keyword>